<sequence>MRNPLPIPPPVSGCPKARRTSWSIVLPAALGTVVLALGSGCNRDDVAHYRVPKEAGSAPAGMAMPPMGMPLGGDMQAPPTPSGKTALKWTLPKGWADEPAGGMRFATLKVPVTGKIDASVVVLPGTAGGELANVNRWRGQIGLPPIDEAQLAKERTVLKTKAGDLSVFDFTSDGQIKSRMVAGLITTADGNTWFLKMTGDAGPVGQAKPEFMRLLGSIRLD</sequence>
<gene>
    <name evidence="1" type="ORF">GETHPA_02330</name>
</gene>
<organism evidence="1 2">
    <name type="scientific">Geothrix rubra</name>
    <dbReference type="NCBI Taxonomy" id="2927977"/>
    <lineage>
        <taxon>Bacteria</taxon>
        <taxon>Pseudomonadati</taxon>
        <taxon>Acidobacteriota</taxon>
        <taxon>Holophagae</taxon>
        <taxon>Holophagales</taxon>
        <taxon>Holophagaceae</taxon>
        <taxon>Geothrix</taxon>
    </lineage>
</organism>
<evidence type="ECO:0000313" key="2">
    <source>
        <dbReference type="Proteomes" id="UP001165089"/>
    </source>
</evidence>
<dbReference type="EMBL" id="BSDD01000001">
    <property type="protein sequence ID" value="GLH68700.1"/>
    <property type="molecule type" value="Genomic_DNA"/>
</dbReference>
<evidence type="ECO:0000313" key="1">
    <source>
        <dbReference type="EMBL" id="GLH68700.1"/>
    </source>
</evidence>
<dbReference type="Proteomes" id="UP001165089">
    <property type="component" value="Unassembled WGS sequence"/>
</dbReference>
<protein>
    <recommendedName>
        <fullName evidence="3">Lipoprotein</fullName>
    </recommendedName>
</protein>
<accession>A0ABQ5Q2P9</accession>
<proteinExistence type="predicted"/>
<keyword evidence="2" id="KW-1185">Reference proteome</keyword>
<evidence type="ECO:0008006" key="3">
    <source>
        <dbReference type="Google" id="ProtNLM"/>
    </source>
</evidence>
<reference evidence="1 2" key="1">
    <citation type="journal article" date="2023" name="Antonie Van Leeuwenhoek">
        <title>Mesoterricola silvestris gen. nov., sp. nov., Mesoterricola sediminis sp. nov., Geothrix oryzae sp. nov., Geothrix edaphica sp. nov., Geothrix rubra sp. nov., and Geothrix limicola sp. nov., six novel members of Acidobacteriota isolated from soils.</title>
        <authorList>
            <person name="Itoh H."/>
            <person name="Sugisawa Y."/>
            <person name="Mise K."/>
            <person name="Xu Z."/>
            <person name="Kuniyasu M."/>
            <person name="Ushijima N."/>
            <person name="Kawano K."/>
            <person name="Kobayashi E."/>
            <person name="Shiratori Y."/>
            <person name="Masuda Y."/>
            <person name="Senoo K."/>
        </authorList>
    </citation>
    <scope>NUCLEOTIDE SEQUENCE [LARGE SCALE GENOMIC DNA]</scope>
    <source>
        <strain evidence="1 2">Red803</strain>
    </source>
</reference>
<comment type="caution">
    <text evidence="1">The sequence shown here is derived from an EMBL/GenBank/DDBJ whole genome shotgun (WGS) entry which is preliminary data.</text>
</comment>
<name>A0ABQ5Q2P9_9BACT</name>